<comment type="similarity">
    <text evidence="2">Belongs to the nematode receptor-like protein srd family.</text>
</comment>
<keyword evidence="3 6" id="KW-0812">Transmembrane</keyword>
<feature type="transmembrane region" description="Helical" evidence="6">
    <location>
        <begin position="12"/>
        <end position="35"/>
    </location>
</feature>
<sequence>MERYNILNGRKSWRVQIWFIPMGIVTAGFQFNVLLHQTPHDVLERLVNNTFPEVIDGQFPVSGHDDFSIPVSIVNLYYVICKFTLVGIWSGVYIFRRKVLVILNSQSSTISDRSRTLQKTLVKSITVHAWLSLLILYPFVSYFIGQFVTIREDNFLDSCFLFLQIQCAINPMVTLYFVPNYRK</sequence>
<evidence type="ECO:0008006" key="9">
    <source>
        <dbReference type="Google" id="ProtNLM"/>
    </source>
</evidence>
<evidence type="ECO:0000256" key="3">
    <source>
        <dbReference type="ARBA" id="ARBA00022692"/>
    </source>
</evidence>
<keyword evidence="4 6" id="KW-1133">Transmembrane helix</keyword>
<dbReference type="InterPro" id="IPR050920">
    <property type="entry name" value="Nematode_rcpt-like_delta"/>
</dbReference>
<dbReference type="Pfam" id="PF10317">
    <property type="entry name" value="7TM_GPCR_Srd"/>
    <property type="match status" value="1"/>
</dbReference>
<dbReference type="PANTHER" id="PTHR22945:SF40">
    <property type="entry name" value="SERPENTINE RECEPTOR, CLASS D (DELTA)-RELATED"/>
    <property type="match status" value="1"/>
</dbReference>
<proteinExistence type="inferred from homology"/>
<evidence type="ECO:0000313" key="8">
    <source>
        <dbReference type="Proteomes" id="UP001432027"/>
    </source>
</evidence>
<comment type="caution">
    <text evidence="7">The sequence shown here is derived from an EMBL/GenBank/DDBJ whole genome shotgun (WGS) entry which is preliminary data.</text>
</comment>
<feature type="non-terminal residue" evidence="7">
    <location>
        <position position="183"/>
    </location>
</feature>
<organism evidence="7 8">
    <name type="scientific">Pristionchus entomophagus</name>
    <dbReference type="NCBI Taxonomy" id="358040"/>
    <lineage>
        <taxon>Eukaryota</taxon>
        <taxon>Metazoa</taxon>
        <taxon>Ecdysozoa</taxon>
        <taxon>Nematoda</taxon>
        <taxon>Chromadorea</taxon>
        <taxon>Rhabditida</taxon>
        <taxon>Rhabditina</taxon>
        <taxon>Diplogasteromorpha</taxon>
        <taxon>Diplogasteroidea</taxon>
        <taxon>Neodiplogasteridae</taxon>
        <taxon>Pristionchus</taxon>
    </lineage>
</organism>
<dbReference type="PANTHER" id="PTHR22945">
    <property type="entry name" value="SERPENTINE RECEPTOR, CLASS D DELTA"/>
    <property type="match status" value="1"/>
</dbReference>
<evidence type="ECO:0000256" key="4">
    <source>
        <dbReference type="ARBA" id="ARBA00022989"/>
    </source>
</evidence>
<dbReference type="InterPro" id="IPR019421">
    <property type="entry name" value="7TM_GPCR_serpentine_rcpt_Srd"/>
</dbReference>
<protein>
    <recommendedName>
        <fullName evidence="9">G protein-coupled receptor</fullName>
    </recommendedName>
</protein>
<dbReference type="Proteomes" id="UP001432027">
    <property type="component" value="Unassembled WGS sequence"/>
</dbReference>
<evidence type="ECO:0000256" key="6">
    <source>
        <dbReference type="SAM" id="Phobius"/>
    </source>
</evidence>
<feature type="transmembrane region" description="Helical" evidence="6">
    <location>
        <begin position="160"/>
        <end position="178"/>
    </location>
</feature>
<keyword evidence="5 6" id="KW-0472">Membrane</keyword>
<feature type="transmembrane region" description="Helical" evidence="6">
    <location>
        <begin position="121"/>
        <end position="140"/>
    </location>
</feature>
<name>A0AAV5SBD6_9BILA</name>
<dbReference type="AlphaFoldDB" id="A0AAV5SBD6"/>
<evidence type="ECO:0000256" key="2">
    <source>
        <dbReference type="ARBA" id="ARBA00009166"/>
    </source>
</evidence>
<comment type="subcellular location">
    <subcellularLocation>
        <location evidence="1">Membrane</location>
        <topology evidence="1">Multi-pass membrane protein</topology>
    </subcellularLocation>
</comment>
<evidence type="ECO:0000313" key="7">
    <source>
        <dbReference type="EMBL" id="GMS80606.1"/>
    </source>
</evidence>
<keyword evidence="8" id="KW-1185">Reference proteome</keyword>
<reference evidence="7" key="1">
    <citation type="submission" date="2023-10" db="EMBL/GenBank/DDBJ databases">
        <title>Genome assembly of Pristionchus species.</title>
        <authorList>
            <person name="Yoshida K."/>
            <person name="Sommer R.J."/>
        </authorList>
    </citation>
    <scope>NUCLEOTIDE SEQUENCE</scope>
    <source>
        <strain evidence="7">RS0144</strain>
    </source>
</reference>
<gene>
    <name evidence="7" type="ORF">PENTCL1PPCAC_2781</name>
</gene>
<evidence type="ECO:0000256" key="1">
    <source>
        <dbReference type="ARBA" id="ARBA00004141"/>
    </source>
</evidence>
<dbReference type="GO" id="GO:0016020">
    <property type="term" value="C:membrane"/>
    <property type="evidence" value="ECO:0007669"/>
    <property type="project" value="UniProtKB-SubCell"/>
</dbReference>
<evidence type="ECO:0000256" key="5">
    <source>
        <dbReference type="ARBA" id="ARBA00023136"/>
    </source>
</evidence>
<feature type="transmembrane region" description="Helical" evidence="6">
    <location>
        <begin position="76"/>
        <end position="95"/>
    </location>
</feature>
<accession>A0AAV5SBD6</accession>
<dbReference type="EMBL" id="BTSX01000001">
    <property type="protein sequence ID" value="GMS80606.1"/>
    <property type="molecule type" value="Genomic_DNA"/>
</dbReference>